<dbReference type="OrthoDB" id="3244423at2759"/>
<accession>A0A166SD62</accession>
<protein>
    <submittedName>
        <fullName evidence="1">Uncharacterized protein</fullName>
    </submittedName>
</protein>
<keyword evidence="2" id="KW-1185">Reference proteome</keyword>
<dbReference type="EMBL" id="KV417499">
    <property type="protein sequence ID" value="KZP29311.1"/>
    <property type="molecule type" value="Genomic_DNA"/>
</dbReference>
<dbReference type="SUPFAM" id="SSF52047">
    <property type="entry name" value="RNI-like"/>
    <property type="match status" value="1"/>
</dbReference>
<dbReference type="AlphaFoldDB" id="A0A166SD62"/>
<dbReference type="Gene3D" id="3.80.10.10">
    <property type="entry name" value="Ribonuclease Inhibitor"/>
    <property type="match status" value="1"/>
</dbReference>
<organism evidence="1 2">
    <name type="scientific">Athelia psychrophila</name>
    <dbReference type="NCBI Taxonomy" id="1759441"/>
    <lineage>
        <taxon>Eukaryota</taxon>
        <taxon>Fungi</taxon>
        <taxon>Dikarya</taxon>
        <taxon>Basidiomycota</taxon>
        <taxon>Agaricomycotina</taxon>
        <taxon>Agaricomycetes</taxon>
        <taxon>Agaricomycetidae</taxon>
        <taxon>Atheliales</taxon>
        <taxon>Atheliaceae</taxon>
        <taxon>Athelia</taxon>
    </lineage>
</organism>
<dbReference type="Proteomes" id="UP000076532">
    <property type="component" value="Unassembled WGS sequence"/>
</dbReference>
<gene>
    <name evidence="1" type="ORF">FIBSPDRAFT_1038974</name>
</gene>
<name>A0A166SD62_9AGAM</name>
<reference evidence="1 2" key="1">
    <citation type="journal article" date="2016" name="Mol. Biol. Evol.">
        <title>Comparative Genomics of Early-Diverging Mushroom-Forming Fungi Provides Insights into the Origins of Lignocellulose Decay Capabilities.</title>
        <authorList>
            <person name="Nagy L.G."/>
            <person name="Riley R."/>
            <person name="Tritt A."/>
            <person name="Adam C."/>
            <person name="Daum C."/>
            <person name="Floudas D."/>
            <person name="Sun H."/>
            <person name="Yadav J.S."/>
            <person name="Pangilinan J."/>
            <person name="Larsson K.H."/>
            <person name="Matsuura K."/>
            <person name="Barry K."/>
            <person name="Labutti K."/>
            <person name="Kuo R."/>
            <person name="Ohm R.A."/>
            <person name="Bhattacharya S.S."/>
            <person name="Shirouzu T."/>
            <person name="Yoshinaga Y."/>
            <person name="Martin F.M."/>
            <person name="Grigoriev I.V."/>
            <person name="Hibbett D.S."/>
        </authorList>
    </citation>
    <scope>NUCLEOTIDE SEQUENCE [LARGE SCALE GENOMIC DNA]</scope>
    <source>
        <strain evidence="1 2">CBS 109695</strain>
    </source>
</reference>
<evidence type="ECO:0000313" key="1">
    <source>
        <dbReference type="EMBL" id="KZP29311.1"/>
    </source>
</evidence>
<proteinExistence type="predicted"/>
<dbReference type="InterPro" id="IPR032675">
    <property type="entry name" value="LRR_dom_sf"/>
</dbReference>
<evidence type="ECO:0000313" key="2">
    <source>
        <dbReference type="Proteomes" id="UP000076532"/>
    </source>
</evidence>
<sequence length="486" mass="54378">MLELPLNTDPAVQVSESREQRAEVYKLVANTPLHPQDSTVERTIDPYIAHISIPSIPTEVLCMIFEAGKALSAEYPFEILVSHVTRHWRAAAVSHARLWTRVVLDTSTQHAVEMGEAYFDRSRALPLDLIYRIKRPSMDDSYSLQIVASMSGLIYSQAGRWDRLRIKTGWTSALTYFLTNLPTKAPILQSLEISLNHPIHSEQHDLIPAKIFTGGSPLLTSLLLRGVAPRGFPPLMTVSSLHIHTPFNVFNCEIAWSAFQRLSSLSHLVLTNIRLLQKPSNPIEFPALKTLSFYYLPDVDQILETISAPLLHTVYIDPMNSTEMYGVASWASTASLYPSLRSLSIGLQTDVPVIAWHGVMRVFPKVTQFTILGTQVNDFLEALEKASASLWPELKTLSIPEADFAQPLEQMLSQRQAVGCPIQRLQLSTAVKSNLGGVLPRLQGQTEVQESNVCEAMAPSYFAQWLSEEEVDQDEVDEYLRDSEAE</sequence>